<dbReference type="PANTHER" id="PTHR30313">
    <property type="entry name" value="DNA PRIMASE"/>
    <property type="match status" value="1"/>
</dbReference>
<keyword evidence="4" id="KW-0548">Nucleotidyltransferase</keyword>
<evidence type="ECO:0000256" key="8">
    <source>
        <dbReference type="ARBA" id="ARBA00022833"/>
    </source>
</evidence>
<evidence type="ECO:0000256" key="1">
    <source>
        <dbReference type="ARBA" id="ARBA00022478"/>
    </source>
</evidence>
<dbReference type="Gene3D" id="3.90.580.10">
    <property type="entry name" value="Zinc finger, CHC2-type domain"/>
    <property type="match status" value="1"/>
</dbReference>
<sequence length="336" mass="37277">MQITFDVVTALDALGVDYDVRGNEANSLCPQHFQRTGKADNSPSWWINLSSGMHTCFSCGYKGNLIQLVCDVKELYIQSWGDIKSYDYQAAKDWLKVSADVSVEQLMEQLKDLPNYINGAPKPLEMSEARLAVFTAPPEAQLEGRKITPASAEKYGVLWDTVKQSWVLPLREPHFNKLMGWQEKGTVDRTFFNRPTGLPKSKTLFGVDVQNEQTAIVVESPLDCLRIESAGITGAVAICGSSISEDQVKLLRYSSKVIAAFDNPNVDNAGRKASKEMLGWGRKYGLNLFFFNYGDTNKKDPGDMTDEEIRWGVENAVTALFGESAYVQGNTQTVSG</sequence>
<dbReference type="Pfam" id="PF13662">
    <property type="entry name" value="Toprim_4"/>
    <property type="match status" value="1"/>
</dbReference>
<dbReference type="GO" id="GO:0003899">
    <property type="term" value="F:DNA-directed RNA polymerase activity"/>
    <property type="evidence" value="ECO:0007669"/>
    <property type="project" value="InterPro"/>
</dbReference>
<evidence type="ECO:0000256" key="7">
    <source>
        <dbReference type="ARBA" id="ARBA00022771"/>
    </source>
</evidence>
<keyword evidence="2" id="KW-0639">Primosome</keyword>
<evidence type="ECO:0000256" key="3">
    <source>
        <dbReference type="ARBA" id="ARBA00022679"/>
    </source>
</evidence>
<keyword evidence="1" id="KW-0240">DNA-directed RNA polymerase</keyword>
<proteinExistence type="predicted"/>
<evidence type="ECO:0000259" key="10">
    <source>
        <dbReference type="SMART" id="SM00493"/>
    </source>
</evidence>
<dbReference type="SMART" id="SM00493">
    <property type="entry name" value="TOPRIM"/>
    <property type="match status" value="1"/>
</dbReference>
<dbReference type="GO" id="GO:0000428">
    <property type="term" value="C:DNA-directed RNA polymerase complex"/>
    <property type="evidence" value="ECO:0007669"/>
    <property type="project" value="UniProtKB-KW"/>
</dbReference>
<evidence type="ECO:0000256" key="2">
    <source>
        <dbReference type="ARBA" id="ARBA00022515"/>
    </source>
</evidence>
<evidence type="ECO:0000313" key="11">
    <source>
        <dbReference type="EMBL" id="CAB4137810.1"/>
    </source>
</evidence>
<evidence type="ECO:0000256" key="9">
    <source>
        <dbReference type="ARBA" id="ARBA00023163"/>
    </source>
</evidence>
<organism evidence="11">
    <name type="scientific">uncultured Caudovirales phage</name>
    <dbReference type="NCBI Taxonomy" id="2100421"/>
    <lineage>
        <taxon>Viruses</taxon>
        <taxon>Duplodnaviria</taxon>
        <taxon>Heunggongvirae</taxon>
        <taxon>Uroviricota</taxon>
        <taxon>Caudoviricetes</taxon>
        <taxon>Peduoviridae</taxon>
        <taxon>Maltschvirus</taxon>
        <taxon>Maltschvirus maltsch</taxon>
    </lineage>
</organism>
<gene>
    <name evidence="11" type="ORF">UFOVP325_102</name>
    <name evidence="12" type="ORF">UFOVP430_97</name>
</gene>
<keyword evidence="7" id="KW-0863">Zinc-finger</keyword>
<dbReference type="PANTHER" id="PTHR30313:SF2">
    <property type="entry name" value="DNA PRIMASE"/>
    <property type="match status" value="1"/>
</dbReference>
<dbReference type="GO" id="GO:0003677">
    <property type="term" value="F:DNA binding"/>
    <property type="evidence" value="ECO:0007669"/>
    <property type="project" value="InterPro"/>
</dbReference>
<dbReference type="Pfam" id="PF01807">
    <property type="entry name" value="Zn_ribbon_DnaG"/>
    <property type="match status" value="1"/>
</dbReference>
<dbReference type="SUPFAM" id="SSF57783">
    <property type="entry name" value="Zinc beta-ribbon"/>
    <property type="match status" value="1"/>
</dbReference>
<dbReference type="InterPro" id="IPR034151">
    <property type="entry name" value="TOPRIM_DnaG_bac"/>
</dbReference>
<evidence type="ECO:0000313" key="12">
    <source>
        <dbReference type="EMBL" id="CAB4148084.1"/>
    </source>
</evidence>
<keyword evidence="6" id="KW-0479">Metal-binding</keyword>
<reference evidence="11" key="1">
    <citation type="submission" date="2020-04" db="EMBL/GenBank/DDBJ databases">
        <authorList>
            <person name="Chiriac C."/>
            <person name="Salcher M."/>
            <person name="Ghai R."/>
            <person name="Kavagutti S V."/>
        </authorList>
    </citation>
    <scope>NUCLEOTIDE SEQUENCE</scope>
</reference>
<evidence type="ECO:0000256" key="5">
    <source>
        <dbReference type="ARBA" id="ARBA00022705"/>
    </source>
</evidence>
<dbReference type="GO" id="GO:0008270">
    <property type="term" value="F:zinc ion binding"/>
    <property type="evidence" value="ECO:0007669"/>
    <property type="project" value="UniProtKB-KW"/>
</dbReference>
<dbReference type="InterPro" id="IPR006171">
    <property type="entry name" value="TOPRIM_dom"/>
</dbReference>
<keyword evidence="8" id="KW-0862">Zinc</keyword>
<evidence type="ECO:0000256" key="6">
    <source>
        <dbReference type="ARBA" id="ARBA00022723"/>
    </source>
</evidence>
<dbReference type="CDD" id="cd03364">
    <property type="entry name" value="TOPRIM_DnaG_primases"/>
    <property type="match status" value="1"/>
</dbReference>
<dbReference type="SUPFAM" id="SSF56731">
    <property type="entry name" value="DNA primase core"/>
    <property type="match status" value="1"/>
</dbReference>
<dbReference type="InterPro" id="IPR050219">
    <property type="entry name" value="DnaG_primase"/>
</dbReference>
<name>A0A6J5LYJ7_9CAUD</name>
<dbReference type="Gene3D" id="3.40.1360.10">
    <property type="match status" value="1"/>
</dbReference>
<keyword evidence="9" id="KW-0804">Transcription</keyword>
<accession>A0A6J5LYJ7</accession>
<dbReference type="GO" id="GO:0006269">
    <property type="term" value="P:DNA replication, synthesis of primer"/>
    <property type="evidence" value="ECO:0007669"/>
    <property type="project" value="UniProtKB-KW"/>
</dbReference>
<feature type="domain" description="Toprim" evidence="10">
    <location>
        <begin position="213"/>
        <end position="286"/>
    </location>
</feature>
<dbReference type="EMBL" id="LR796481">
    <property type="protein sequence ID" value="CAB4148084.1"/>
    <property type="molecule type" value="Genomic_DNA"/>
</dbReference>
<keyword evidence="3" id="KW-0808">Transferase</keyword>
<dbReference type="InterPro" id="IPR036977">
    <property type="entry name" value="DNA_primase_Znf_CHC2"/>
</dbReference>
<dbReference type="InterPro" id="IPR002694">
    <property type="entry name" value="Znf_CHC2"/>
</dbReference>
<dbReference type="EMBL" id="LR796338">
    <property type="protein sequence ID" value="CAB4137810.1"/>
    <property type="molecule type" value="Genomic_DNA"/>
</dbReference>
<protein>
    <submittedName>
        <fullName evidence="11">Bacterial DnaG primase, TOPRIM domain</fullName>
    </submittedName>
</protein>
<evidence type="ECO:0000256" key="4">
    <source>
        <dbReference type="ARBA" id="ARBA00022695"/>
    </source>
</evidence>
<keyword evidence="5" id="KW-0235">DNA replication</keyword>